<dbReference type="InterPro" id="IPR036318">
    <property type="entry name" value="FAD-bd_PCMH-like_sf"/>
</dbReference>
<comment type="similarity">
    <text evidence="2">Belongs to the oxygen-dependent FAD-linked oxidoreductase family.</text>
</comment>
<proteinExistence type="inferred from homology"/>
<evidence type="ECO:0000259" key="6">
    <source>
        <dbReference type="PROSITE" id="PS51387"/>
    </source>
</evidence>
<name>A0A8K0W121_9PLEO</name>
<dbReference type="Proteomes" id="UP000813461">
    <property type="component" value="Unassembled WGS sequence"/>
</dbReference>
<organism evidence="7 8">
    <name type="scientific">Paraphoma chrysanthemicola</name>
    <dbReference type="NCBI Taxonomy" id="798071"/>
    <lineage>
        <taxon>Eukaryota</taxon>
        <taxon>Fungi</taxon>
        <taxon>Dikarya</taxon>
        <taxon>Ascomycota</taxon>
        <taxon>Pezizomycotina</taxon>
        <taxon>Dothideomycetes</taxon>
        <taxon>Pleosporomycetidae</taxon>
        <taxon>Pleosporales</taxon>
        <taxon>Pleosporineae</taxon>
        <taxon>Phaeosphaeriaceae</taxon>
        <taxon>Paraphoma</taxon>
    </lineage>
</organism>
<dbReference type="InterPro" id="IPR050416">
    <property type="entry name" value="FAD-linked_Oxidoreductase"/>
</dbReference>
<keyword evidence="3" id="KW-0285">Flavoprotein</keyword>
<evidence type="ECO:0000256" key="4">
    <source>
        <dbReference type="ARBA" id="ARBA00022827"/>
    </source>
</evidence>
<dbReference type="Pfam" id="PF01565">
    <property type="entry name" value="FAD_binding_4"/>
    <property type="match status" value="1"/>
</dbReference>
<dbReference type="PROSITE" id="PS51387">
    <property type="entry name" value="FAD_PCMH"/>
    <property type="match status" value="1"/>
</dbReference>
<comment type="cofactor">
    <cofactor evidence="1">
        <name>FAD</name>
        <dbReference type="ChEBI" id="CHEBI:57692"/>
    </cofactor>
</comment>
<dbReference type="InterPro" id="IPR006094">
    <property type="entry name" value="Oxid_FAD_bind_N"/>
</dbReference>
<sequence length="467" mass="52427">MLSTGEKLTPDSRDYEATRSRFFNSRVPAIKPAAIYQPTTTAEVAAIMQNASTADLKVGVRSGGHLFVCASLVENGLLIDTSKLNKTIVYDSVTKVVAFSPGHRVRELATELEAMKRFFPWGHSRDVGAGGFLLAGGQGLFVRGWGYTSDTWVTQLEVVTAKGEVVLCNKKDNADLFWAAPGSGRGYFGVVTRIWVKTIPARKVFDTTIIVDSTDIFKPLLKWVLETSDKVPKYGVDLFFLTFRSDMDEPGDGEESDRKRIMFLINETVWADSLEEAQVLASPWDKLPDEFAKLQVQRIAVAERSWEELWAAQEKFQPHGNGERWNVDSIMTDPRASYDDLIDAITPALYELPTRLSTGTVCPLDYYPDEADQALSLPQKCYVSAMNCWRDPKRDATNDAWMQRVFERAAKASCGIYVADVNEKARDALVMTPSALEKWLKIRAHWDPDERFVGHWAFSRPGLRPFA</sequence>
<dbReference type="GO" id="GO:0016491">
    <property type="term" value="F:oxidoreductase activity"/>
    <property type="evidence" value="ECO:0007669"/>
    <property type="project" value="UniProtKB-KW"/>
</dbReference>
<dbReference type="PANTHER" id="PTHR42973">
    <property type="entry name" value="BINDING OXIDOREDUCTASE, PUTATIVE (AFU_ORTHOLOGUE AFUA_1G17690)-RELATED"/>
    <property type="match status" value="1"/>
</dbReference>
<accession>A0A8K0W121</accession>
<evidence type="ECO:0000313" key="8">
    <source>
        <dbReference type="Proteomes" id="UP000813461"/>
    </source>
</evidence>
<dbReference type="Gene3D" id="3.40.462.20">
    <property type="match status" value="1"/>
</dbReference>
<keyword evidence="4" id="KW-0274">FAD</keyword>
<protein>
    <recommendedName>
        <fullName evidence="6">FAD-binding PCMH-type domain-containing protein</fullName>
    </recommendedName>
</protein>
<dbReference type="EMBL" id="JAGMVJ010000006">
    <property type="protein sequence ID" value="KAH7089422.1"/>
    <property type="molecule type" value="Genomic_DNA"/>
</dbReference>
<keyword evidence="8" id="KW-1185">Reference proteome</keyword>
<reference evidence="7" key="1">
    <citation type="journal article" date="2021" name="Nat. Commun.">
        <title>Genetic determinants of endophytism in the Arabidopsis root mycobiome.</title>
        <authorList>
            <person name="Mesny F."/>
            <person name="Miyauchi S."/>
            <person name="Thiergart T."/>
            <person name="Pickel B."/>
            <person name="Atanasova L."/>
            <person name="Karlsson M."/>
            <person name="Huettel B."/>
            <person name="Barry K.W."/>
            <person name="Haridas S."/>
            <person name="Chen C."/>
            <person name="Bauer D."/>
            <person name="Andreopoulos W."/>
            <person name="Pangilinan J."/>
            <person name="LaButti K."/>
            <person name="Riley R."/>
            <person name="Lipzen A."/>
            <person name="Clum A."/>
            <person name="Drula E."/>
            <person name="Henrissat B."/>
            <person name="Kohler A."/>
            <person name="Grigoriev I.V."/>
            <person name="Martin F.M."/>
            <person name="Hacquard S."/>
        </authorList>
    </citation>
    <scope>NUCLEOTIDE SEQUENCE</scope>
    <source>
        <strain evidence="7">MPI-SDFR-AT-0120</strain>
    </source>
</reference>
<dbReference type="PANTHER" id="PTHR42973:SF39">
    <property type="entry name" value="FAD-BINDING PCMH-TYPE DOMAIN-CONTAINING PROTEIN"/>
    <property type="match status" value="1"/>
</dbReference>
<comment type="caution">
    <text evidence="7">The sequence shown here is derived from an EMBL/GenBank/DDBJ whole genome shotgun (WGS) entry which is preliminary data.</text>
</comment>
<dbReference type="PROSITE" id="PS00862">
    <property type="entry name" value="OX2_COVAL_FAD"/>
    <property type="match status" value="1"/>
</dbReference>
<dbReference type="AlphaFoldDB" id="A0A8K0W121"/>
<evidence type="ECO:0000256" key="5">
    <source>
        <dbReference type="ARBA" id="ARBA00023002"/>
    </source>
</evidence>
<evidence type="ECO:0000256" key="1">
    <source>
        <dbReference type="ARBA" id="ARBA00001974"/>
    </source>
</evidence>
<evidence type="ECO:0000313" key="7">
    <source>
        <dbReference type="EMBL" id="KAH7089422.1"/>
    </source>
</evidence>
<feature type="domain" description="FAD-binding PCMH-type" evidence="6">
    <location>
        <begin position="28"/>
        <end position="201"/>
    </location>
</feature>
<dbReference type="InterPro" id="IPR006093">
    <property type="entry name" value="Oxy_OxRdtase_FAD_BS"/>
</dbReference>
<evidence type="ECO:0000256" key="2">
    <source>
        <dbReference type="ARBA" id="ARBA00005466"/>
    </source>
</evidence>
<dbReference type="InterPro" id="IPR016166">
    <property type="entry name" value="FAD-bd_PCMH"/>
</dbReference>
<dbReference type="OrthoDB" id="415825at2759"/>
<dbReference type="Gene3D" id="3.30.465.10">
    <property type="match status" value="1"/>
</dbReference>
<dbReference type="GO" id="GO:0071949">
    <property type="term" value="F:FAD binding"/>
    <property type="evidence" value="ECO:0007669"/>
    <property type="project" value="InterPro"/>
</dbReference>
<gene>
    <name evidence="7" type="ORF">FB567DRAFT_492026</name>
</gene>
<evidence type="ECO:0000256" key="3">
    <source>
        <dbReference type="ARBA" id="ARBA00022630"/>
    </source>
</evidence>
<dbReference type="InterPro" id="IPR016169">
    <property type="entry name" value="FAD-bd_PCMH_sub2"/>
</dbReference>
<keyword evidence="5" id="KW-0560">Oxidoreductase</keyword>
<dbReference type="SUPFAM" id="SSF56176">
    <property type="entry name" value="FAD-binding/transporter-associated domain-like"/>
    <property type="match status" value="1"/>
</dbReference>